<evidence type="ECO:0000256" key="1">
    <source>
        <dbReference type="SAM" id="Phobius"/>
    </source>
</evidence>
<protein>
    <submittedName>
        <fullName evidence="2">Uncharacterized protein</fullName>
    </submittedName>
</protein>
<reference evidence="2 3" key="1">
    <citation type="submission" date="2024-02" db="EMBL/GenBank/DDBJ databases">
        <title>Distribution and functional of Brevundimonas-related endobacteria within Verticillium dahliae.</title>
        <authorList>
            <person name="Zeng H."/>
        </authorList>
    </citation>
    <scope>NUCLEOTIDE SEQUENCE [LARGE SCALE GENOMIC DNA]</scope>
    <source>
        <strain evidence="2 3">TRM 44200</strain>
        <plasmid evidence="2 3">unnamed</plasmid>
    </source>
</reference>
<evidence type="ECO:0000313" key="2">
    <source>
        <dbReference type="EMBL" id="WWT56507.1"/>
    </source>
</evidence>
<feature type="transmembrane region" description="Helical" evidence="1">
    <location>
        <begin position="39"/>
        <end position="58"/>
    </location>
</feature>
<evidence type="ECO:0000313" key="3">
    <source>
        <dbReference type="Proteomes" id="UP001363460"/>
    </source>
</evidence>
<organism evidence="2 3">
    <name type="scientific">Brevundimonas olei</name>
    <dbReference type="NCBI Taxonomy" id="657642"/>
    <lineage>
        <taxon>Bacteria</taxon>
        <taxon>Pseudomonadati</taxon>
        <taxon>Pseudomonadota</taxon>
        <taxon>Alphaproteobacteria</taxon>
        <taxon>Caulobacterales</taxon>
        <taxon>Caulobacteraceae</taxon>
        <taxon>Brevundimonas</taxon>
    </lineage>
</organism>
<dbReference type="Proteomes" id="UP001363460">
    <property type="component" value="Plasmid unnamed"/>
</dbReference>
<geneLocation type="plasmid" evidence="2 3">
    <name>unnamed</name>
</geneLocation>
<dbReference type="EMBL" id="CP146370">
    <property type="protein sequence ID" value="WWT56507.1"/>
    <property type="molecule type" value="Genomic_DNA"/>
</dbReference>
<keyword evidence="1" id="KW-0812">Transmembrane</keyword>
<proteinExistence type="predicted"/>
<gene>
    <name evidence="2" type="ORF">V8J38_16790</name>
</gene>
<sequence>MHGATAFMSISFAIRVAVFLDAFLLVSIFLLPLGPTGKAALVICAVLINIALLVPPLIRDASEH</sequence>
<keyword evidence="1" id="KW-0472">Membrane</keyword>
<keyword evidence="1" id="KW-1133">Transmembrane helix</keyword>
<feature type="transmembrane region" description="Helical" evidence="1">
    <location>
        <begin position="12"/>
        <end position="33"/>
    </location>
</feature>
<keyword evidence="3" id="KW-1185">Reference proteome</keyword>
<keyword evidence="2" id="KW-0614">Plasmid</keyword>
<dbReference type="RefSeq" id="WP_338578660.1">
    <property type="nucleotide sequence ID" value="NZ_CP146370.1"/>
</dbReference>
<accession>A0ABZ2IFY8</accession>
<name>A0ABZ2IFY8_9CAUL</name>